<feature type="transmembrane region" description="Helical" evidence="5">
    <location>
        <begin position="280"/>
        <end position="301"/>
    </location>
</feature>
<dbReference type="Proteomes" id="UP000267268">
    <property type="component" value="Chromosome 1"/>
</dbReference>
<organism evidence="7 8">
    <name type="scientific">Flammeovirga pectinis</name>
    <dbReference type="NCBI Taxonomy" id="2494373"/>
    <lineage>
        <taxon>Bacteria</taxon>
        <taxon>Pseudomonadati</taxon>
        <taxon>Bacteroidota</taxon>
        <taxon>Cytophagia</taxon>
        <taxon>Cytophagales</taxon>
        <taxon>Flammeovirgaceae</taxon>
        <taxon>Flammeovirga</taxon>
    </lineage>
</organism>
<dbReference type="Gene3D" id="1.20.1420.30">
    <property type="entry name" value="NCX, central ion-binding region"/>
    <property type="match status" value="1"/>
</dbReference>
<feature type="transmembrane region" description="Helical" evidence="5">
    <location>
        <begin position="184"/>
        <end position="202"/>
    </location>
</feature>
<feature type="transmembrane region" description="Helical" evidence="5">
    <location>
        <begin position="222"/>
        <end position="242"/>
    </location>
</feature>
<feature type="domain" description="Sodium/calcium exchanger membrane region" evidence="6">
    <location>
        <begin position="184"/>
        <end position="323"/>
    </location>
</feature>
<feature type="transmembrane region" description="Helical" evidence="5">
    <location>
        <begin position="6"/>
        <end position="27"/>
    </location>
</feature>
<reference evidence="7 8" key="1">
    <citation type="submission" date="2018-12" db="EMBL/GenBank/DDBJ databases">
        <title>Flammeovirga pectinis sp. nov., isolated from the gut of the Korean scallop, Patinopecten yessoensis.</title>
        <authorList>
            <person name="Bae J.-W."/>
            <person name="Jeong Y.-S."/>
            <person name="Kang W."/>
        </authorList>
    </citation>
    <scope>NUCLEOTIDE SEQUENCE [LARGE SCALE GENOMIC DNA]</scope>
    <source>
        <strain evidence="7 8">L12M1</strain>
    </source>
</reference>
<feature type="transmembrane region" description="Helical" evidence="5">
    <location>
        <begin position="39"/>
        <end position="60"/>
    </location>
</feature>
<comment type="subcellular location">
    <subcellularLocation>
        <location evidence="1">Membrane</location>
        <topology evidence="1">Multi-pass membrane protein</topology>
    </subcellularLocation>
</comment>
<dbReference type="GO" id="GO:0005886">
    <property type="term" value="C:plasma membrane"/>
    <property type="evidence" value="ECO:0007669"/>
    <property type="project" value="TreeGrafter"/>
</dbReference>
<keyword evidence="4 5" id="KW-0472">Membrane</keyword>
<dbReference type="PANTHER" id="PTHR10846">
    <property type="entry name" value="SODIUM/POTASSIUM/CALCIUM EXCHANGER"/>
    <property type="match status" value="1"/>
</dbReference>
<dbReference type="GO" id="GO:0005262">
    <property type="term" value="F:calcium channel activity"/>
    <property type="evidence" value="ECO:0007669"/>
    <property type="project" value="TreeGrafter"/>
</dbReference>
<dbReference type="NCBIfam" id="TIGR00367">
    <property type="entry name" value="calcium/sodium antiporter"/>
    <property type="match status" value="1"/>
</dbReference>
<dbReference type="Pfam" id="PF01699">
    <property type="entry name" value="Na_Ca_ex"/>
    <property type="match status" value="2"/>
</dbReference>
<evidence type="ECO:0000259" key="6">
    <source>
        <dbReference type="Pfam" id="PF01699"/>
    </source>
</evidence>
<evidence type="ECO:0000256" key="2">
    <source>
        <dbReference type="ARBA" id="ARBA00022692"/>
    </source>
</evidence>
<feature type="transmembrane region" description="Helical" evidence="5">
    <location>
        <begin position="72"/>
        <end position="95"/>
    </location>
</feature>
<feature type="transmembrane region" description="Helical" evidence="5">
    <location>
        <begin position="107"/>
        <end position="124"/>
    </location>
</feature>
<dbReference type="InterPro" id="IPR044880">
    <property type="entry name" value="NCX_ion-bd_dom_sf"/>
</dbReference>
<feature type="transmembrane region" description="Helical" evidence="5">
    <location>
        <begin position="254"/>
        <end position="274"/>
    </location>
</feature>
<proteinExistence type="predicted"/>
<evidence type="ECO:0000313" key="7">
    <source>
        <dbReference type="EMBL" id="AZQ60938.1"/>
    </source>
</evidence>
<evidence type="ECO:0000313" key="8">
    <source>
        <dbReference type="Proteomes" id="UP000267268"/>
    </source>
</evidence>
<protein>
    <submittedName>
        <fullName evidence="7">Calcium/sodium antiporter</fullName>
    </submittedName>
</protein>
<dbReference type="AlphaFoldDB" id="A0A3S9NYB0"/>
<dbReference type="GO" id="GO:0006874">
    <property type="term" value="P:intracellular calcium ion homeostasis"/>
    <property type="evidence" value="ECO:0007669"/>
    <property type="project" value="TreeGrafter"/>
</dbReference>
<dbReference type="OrthoDB" id="9794225at2"/>
<keyword evidence="3 5" id="KW-1133">Transmembrane helix</keyword>
<dbReference type="InterPro" id="IPR004837">
    <property type="entry name" value="NaCa_Exmemb"/>
</dbReference>
<keyword evidence="2 5" id="KW-0812">Transmembrane</keyword>
<evidence type="ECO:0000256" key="5">
    <source>
        <dbReference type="SAM" id="Phobius"/>
    </source>
</evidence>
<sequence>MENKLIINILELIGGLVVLIGGGELLVKGATNMALRLKIPAIIVGLTIVAFGTSAPELFISLQSALDGNADLAIGNVVGSNICNLGMVLGITAIIYPIKVSDTTLKFDWPVAMGASVILYLITFDSVISFDEGLVLFLLLITYLLILFKRTKSDIKLQATAEEEFQLDEDDKGDSTVLVWSKDLAYIITGIIALKFGAEWFIDGAKSICLVQLELDERIVGILVLAIGTSLPELVTSAVAAFKKETDLALGNLMGSNIFNILSILGITSMVTPINISDMIHNYDMIWMLGITFLTIPLMFLGKDLNRWEGALLLSIYCYYIYSIF</sequence>
<feature type="transmembrane region" description="Helical" evidence="5">
    <location>
        <begin position="130"/>
        <end position="148"/>
    </location>
</feature>
<gene>
    <name evidence="7" type="ORF">EI427_01525</name>
</gene>
<evidence type="ECO:0000256" key="3">
    <source>
        <dbReference type="ARBA" id="ARBA00022989"/>
    </source>
</evidence>
<feature type="domain" description="Sodium/calcium exchanger membrane region" evidence="6">
    <location>
        <begin position="11"/>
        <end position="148"/>
    </location>
</feature>
<evidence type="ECO:0000256" key="1">
    <source>
        <dbReference type="ARBA" id="ARBA00004141"/>
    </source>
</evidence>
<dbReference type="PANTHER" id="PTHR10846:SF8">
    <property type="entry name" value="INNER MEMBRANE PROTEIN YRBG"/>
    <property type="match status" value="1"/>
</dbReference>
<dbReference type="GO" id="GO:0008273">
    <property type="term" value="F:calcium, potassium:sodium antiporter activity"/>
    <property type="evidence" value="ECO:0007669"/>
    <property type="project" value="TreeGrafter"/>
</dbReference>
<dbReference type="RefSeq" id="WP_126610907.1">
    <property type="nucleotide sequence ID" value="NZ_CP034562.1"/>
</dbReference>
<keyword evidence="8" id="KW-1185">Reference proteome</keyword>
<accession>A0A3S9NYB0</accession>
<dbReference type="InterPro" id="IPR004481">
    <property type="entry name" value="K/Na/Ca-exchanger"/>
</dbReference>
<evidence type="ECO:0000256" key="4">
    <source>
        <dbReference type="ARBA" id="ARBA00023136"/>
    </source>
</evidence>
<dbReference type="KEGG" id="fll:EI427_01525"/>
<dbReference type="EMBL" id="CP034562">
    <property type="protein sequence ID" value="AZQ60938.1"/>
    <property type="molecule type" value="Genomic_DNA"/>
</dbReference>
<name>A0A3S9NYB0_9BACT</name>